<dbReference type="Proteomes" id="UP000663848">
    <property type="component" value="Unassembled WGS sequence"/>
</dbReference>
<evidence type="ECO:0000313" key="3">
    <source>
        <dbReference type="EMBL" id="CAF3574963.1"/>
    </source>
</evidence>
<dbReference type="EMBL" id="CAJOBR010000213">
    <property type="protein sequence ID" value="CAF4481793.1"/>
    <property type="molecule type" value="Genomic_DNA"/>
</dbReference>
<feature type="non-terminal residue" evidence="2">
    <location>
        <position position="1"/>
    </location>
</feature>
<name>A0A818E0M7_9BILA</name>
<dbReference type="Proteomes" id="UP000663833">
    <property type="component" value="Unassembled WGS sequence"/>
</dbReference>
<evidence type="ECO:0000313" key="4">
    <source>
        <dbReference type="EMBL" id="CAF4481793.1"/>
    </source>
</evidence>
<dbReference type="Proteomes" id="UP000663872">
    <property type="component" value="Unassembled WGS sequence"/>
</dbReference>
<gene>
    <name evidence="3" type="ORF">GRG538_LOCUS21419</name>
    <name evidence="2" type="ORF">LUA448_LOCUS22061</name>
    <name evidence="4" type="ORF">QYT958_LOCUS3097</name>
    <name evidence="5" type="ORF">TOA249_LOCUS17840</name>
</gene>
<sequence length="30" mass="2999">VASASTQSVHSSPIGLNKNPACSESDIIDA</sequence>
<dbReference type="AlphaFoldDB" id="A0A818E0M7"/>
<protein>
    <submittedName>
        <fullName evidence="2">Uncharacterized protein</fullName>
    </submittedName>
</protein>
<dbReference type="EMBL" id="CAJOBS010001294">
    <property type="protein sequence ID" value="CAF4714008.1"/>
    <property type="molecule type" value="Genomic_DNA"/>
</dbReference>
<accession>A0A818E0M7</accession>
<evidence type="ECO:0000313" key="6">
    <source>
        <dbReference type="Proteomes" id="UP000663833"/>
    </source>
</evidence>
<reference evidence="2" key="1">
    <citation type="submission" date="2021-02" db="EMBL/GenBank/DDBJ databases">
        <authorList>
            <person name="Nowell W R."/>
        </authorList>
    </citation>
    <scope>NUCLEOTIDE SEQUENCE</scope>
</reference>
<dbReference type="Proteomes" id="UP000663838">
    <property type="component" value="Unassembled WGS sequence"/>
</dbReference>
<dbReference type="EMBL" id="CAJNYT010003555">
    <property type="protein sequence ID" value="CAF3574963.1"/>
    <property type="molecule type" value="Genomic_DNA"/>
</dbReference>
<evidence type="ECO:0000256" key="1">
    <source>
        <dbReference type="SAM" id="MobiDB-lite"/>
    </source>
</evidence>
<evidence type="ECO:0000313" key="5">
    <source>
        <dbReference type="EMBL" id="CAF4714008.1"/>
    </source>
</evidence>
<feature type="compositionally biased region" description="Polar residues" evidence="1">
    <location>
        <begin position="1"/>
        <end position="11"/>
    </location>
</feature>
<comment type="caution">
    <text evidence="2">The sequence shown here is derived from an EMBL/GenBank/DDBJ whole genome shotgun (WGS) entry which is preliminary data.</text>
</comment>
<feature type="region of interest" description="Disordered" evidence="1">
    <location>
        <begin position="1"/>
        <end position="30"/>
    </location>
</feature>
<evidence type="ECO:0000313" key="2">
    <source>
        <dbReference type="EMBL" id="CAF3453067.1"/>
    </source>
</evidence>
<dbReference type="EMBL" id="CAJNYD010002909">
    <property type="protein sequence ID" value="CAF3453067.1"/>
    <property type="molecule type" value="Genomic_DNA"/>
</dbReference>
<proteinExistence type="predicted"/>
<organism evidence="2 6">
    <name type="scientific">Rotaria socialis</name>
    <dbReference type="NCBI Taxonomy" id="392032"/>
    <lineage>
        <taxon>Eukaryota</taxon>
        <taxon>Metazoa</taxon>
        <taxon>Spiralia</taxon>
        <taxon>Gnathifera</taxon>
        <taxon>Rotifera</taxon>
        <taxon>Eurotatoria</taxon>
        <taxon>Bdelloidea</taxon>
        <taxon>Philodinida</taxon>
        <taxon>Philodinidae</taxon>
        <taxon>Rotaria</taxon>
    </lineage>
</organism>